<comment type="subcellular location">
    <subcellularLocation>
        <location evidence="1">Cell membrane</location>
        <topology evidence="1">Multi-pass membrane protein</topology>
    </subcellularLocation>
</comment>
<dbReference type="InterPro" id="IPR003838">
    <property type="entry name" value="ABC3_permease_C"/>
</dbReference>
<evidence type="ECO:0000256" key="5">
    <source>
        <dbReference type="ARBA" id="ARBA00023136"/>
    </source>
</evidence>
<proteinExistence type="predicted"/>
<evidence type="ECO:0000259" key="7">
    <source>
        <dbReference type="Pfam" id="PF02687"/>
    </source>
</evidence>
<evidence type="ECO:0000256" key="4">
    <source>
        <dbReference type="ARBA" id="ARBA00022989"/>
    </source>
</evidence>
<dbReference type="PANTHER" id="PTHR30572">
    <property type="entry name" value="MEMBRANE COMPONENT OF TRANSPORTER-RELATED"/>
    <property type="match status" value="1"/>
</dbReference>
<keyword evidence="3 6" id="KW-0812">Transmembrane</keyword>
<keyword evidence="2" id="KW-1003">Cell membrane</keyword>
<dbReference type="Proteomes" id="UP001302349">
    <property type="component" value="Chromosome"/>
</dbReference>
<dbReference type="Pfam" id="PF12704">
    <property type="entry name" value="MacB_PCD"/>
    <property type="match status" value="1"/>
</dbReference>
<keyword evidence="5 6" id="KW-0472">Membrane</keyword>
<evidence type="ECO:0000256" key="3">
    <source>
        <dbReference type="ARBA" id="ARBA00022692"/>
    </source>
</evidence>
<feature type="domain" description="MacB-like periplasmic core" evidence="8">
    <location>
        <begin position="93"/>
        <end position="308"/>
    </location>
</feature>
<evidence type="ECO:0000256" key="1">
    <source>
        <dbReference type="ARBA" id="ARBA00004651"/>
    </source>
</evidence>
<dbReference type="InterPro" id="IPR025857">
    <property type="entry name" value="MacB_PCD"/>
</dbReference>
<feature type="transmembrane region" description="Helical" evidence="6">
    <location>
        <begin position="92"/>
        <end position="113"/>
    </location>
</feature>
<dbReference type="InterPro" id="IPR050250">
    <property type="entry name" value="Macrolide_Exporter_MacB"/>
</dbReference>
<dbReference type="NCBIfam" id="NF038404">
    <property type="entry name" value="perm_prefix_2"/>
    <property type="match status" value="1"/>
</dbReference>
<dbReference type="EMBL" id="CP136051">
    <property type="protein sequence ID" value="WOK07540.1"/>
    <property type="molecule type" value="Genomic_DNA"/>
</dbReference>
<accession>A0ABZ0IUA9</accession>
<feature type="transmembrane region" description="Helical" evidence="6">
    <location>
        <begin position="354"/>
        <end position="377"/>
    </location>
</feature>
<feature type="transmembrane region" description="Helical" evidence="6">
    <location>
        <begin position="739"/>
        <end position="763"/>
    </location>
</feature>
<name>A0ABZ0IUA9_9BACT</name>
<feature type="transmembrane region" description="Helical" evidence="6">
    <location>
        <begin position="830"/>
        <end position="852"/>
    </location>
</feature>
<dbReference type="Pfam" id="PF02687">
    <property type="entry name" value="FtsX"/>
    <property type="match status" value="2"/>
</dbReference>
<evidence type="ECO:0000313" key="9">
    <source>
        <dbReference type="EMBL" id="WOK07540.1"/>
    </source>
</evidence>
<feature type="domain" description="ABC3 transporter permease C-terminal" evidence="7">
    <location>
        <begin position="742"/>
        <end position="856"/>
    </location>
</feature>
<protein>
    <submittedName>
        <fullName evidence="9">ABC transporter permease</fullName>
    </submittedName>
</protein>
<dbReference type="PANTHER" id="PTHR30572:SF18">
    <property type="entry name" value="ABC-TYPE MACROLIDE FAMILY EXPORT SYSTEM PERMEASE COMPONENT 2"/>
    <property type="match status" value="1"/>
</dbReference>
<feature type="transmembrane region" description="Helical" evidence="6">
    <location>
        <begin position="447"/>
        <end position="469"/>
    </location>
</feature>
<dbReference type="RefSeq" id="WP_317490216.1">
    <property type="nucleotide sequence ID" value="NZ_CP136051.1"/>
</dbReference>
<feature type="transmembrane region" description="Helical" evidence="6">
    <location>
        <begin position="398"/>
        <end position="427"/>
    </location>
</feature>
<evidence type="ECO:0000259" key="8">
    <source>
        <dbReference type="Pfam" id="PF12704"/>
    </source>
</evidence>
<gene>
    <name evidence="9" type="ORF">RT717_02755</name>
</gene>
<reference evidence="9 10" key="1">
    <citation type="journal article" date="2023" name="Microbiol. Resour. Announc.">
        <title>Complete Genome Sequence of Imperialibacter roseus strain P4T.</title>
        <authorList>
            <person name="Tizabi D.R."/>
            <person name="Bachvaroff T."/>
            <person name="Hill R.T."/>
        </authorList>
    </citation>
    <scope>NUCLEOTIDE SEQUENCE [LARGE SCALE GENOMIC DNA]</scope>
    <source>
        <strain evidence="9 10">P4T</strain>
    </source>
</reference>
<keyword evidence="4 6" id="KW-1133">Transmembrane helix</keyword>
<feature type="transmembrane region" description="Helical" evidence="6">
    <location>
        <begin position="791"/>
        <end position="810"/>
    </location>
</feature>
<feature type="domain" description="ABC3 transporter permease C-terminal" evidence="7">
    <location>
        <begin position="360"/>
        <end position="468"/>
    </location>
</feature>
<evidence type="ECO:0000313" key="10">
    <source>
        <dbReference type="Proteomes" id="UP001302349"/>
    </source>
</evidence>
<organism evidence="9 10">
    <name type="scientific">Imperialibacter roseus</name>
    <dbReference type="NCBI Taxonomy" id="1324217"/>
    <lineage>
        <taxon>Bacteria</taxon>
        <taxon>Pseudomonadati</taxon>
        <taxon>Bacteroidota</taxon>
        <taxon>Cytophagia</taxon>
        <taxon>Cytophagales</taxon>
        <taxon>Flammeovirgaceae</taxon>
        <taxon>Imperialibacter</taxon>
    </lineage>
</organism>
<keyword evidence="10" id="KW-1185">Reference proteome</keyword>
<feature type="transmembrane region" description="Helical" evidence="6">
    <location>
        <begin position="495"/>
        <end position="516"/>
    </location>
</feature>
<evidence type="ECO:0000256" key="2">
    <source>
        <dbReference type="ARBA" id="ARBA00022475"/>
    </source>
</evidence>
<evidence type="ECO:0000256" key="6">
    <source>
        <dbReference type="SAM" id="Phobius"/>
    </source>
</evidence>
<dbReference type="InterPro" id="IPR047699">
    <property type="entry name" value="Permease_put_prefix"/>
</dbReference>
<sequence>MKLSPPKYPLHLLRWFCREDYLDEIEGDLLELFEKRAEKSPGRAKWRFWWDVVKSLRLRNMKQPGFLRHRAMFVYNPRQTVRMLTIHSAHTVSNITGLTVGLLATFFLFFYVLDETNTDSFHKDGDRIFRVIGASFLNGDSYCSAATPGPLAQALTSDFSQTVSASCRVMYDDILLSYGDKKFIERKVIFADPYFFNFFSFPLSEGLPDEVLKQPNAIVLSKEAAVKYFGDENPVGKTMLVSNRQSFVVSGILADPAGRSHLDFDIVLPISFYGSSKWMTDWHFNGLFTYVKLESPEASSYVSSRLDQFTSKYFGDRSSEGPSQFELVLEPLSAVYYNSQTRFDQAKHGDIKTVLFLGAVGIGIFFIVGFNYVNLSIAQSMKRAKELSIRRILGGDKLRLVLQFLGESFITTFVSVSLTIALAVLTLPWLNDISGLDIRMLWGHPSVYWFATGVFLFLLLISCISPALLPNVTSTIRGVSGSPIRKSMAWQLRKGLVAAQFVISISVISLTMVVYWQIRYVSEKDLGFFRDAVVLLDTNRELGPNKSGFVNQLAGSTSIEAISYSSGEPGRAHEVTSLEIGGLNRGLRVRSVIVDASYLDVFGINLIAGRSFSRAFGSEEEKGVILNEEALEQLGLRAEEALGKLVTLPERGDLKRRIIGIVSNYHFASLRDSIEPLALVQGEANWRIAIKVKPDRLHEGMSAIVSAFDQYSPGYPIAYRFLDESLDMLYAREQQESRLFIGFAGVSIFLACLGILGLVVSAVQERSKEFAIRKVVGASVGSILKLVSRDFMLLIAIAFAIALPLSWHFASGWLDGFTYRIQQVEEVSLILASGILTATIVLAAILSVAYKVTASNPIKSLRYE</sequence>